<dbReference type="OrthoDB" id="5872133at2759"/>
<keyword evidence="2" id="KW-1185">Reference proteome</keyword>
<reference evidence="1 2" key="1">
    <citation type="submission" date="2015-01" db="EMBL/GenBank/DDBJ databases">
        <title>Evolution of Trichinella species and genotypes.</title>
        <authorList>
            <person name="Korhonen P.K."/>
            <person name="Edoardo P."/>
            <person name="Giuseppe L.R."/>
            <person name="Gasser R.B."/>
        </authorList>
    </citation>
    <scope>NUCLEOTIDE SEQUENCE [LARGE SCALE GENOMIC DNA]</scope>
    <source>
        <strain evidence="1">ISS1029</strain>
    </source>
</reference>
<evidence type="ECO:0000313" key="1">
    <source>
        <dbReference type="EMBL" id="KRZ15521.1"/>
    </source>
</evidence>
<dbReference type="Proteomes" id="UP000055024">
    <property type="component" value="Unassembled WGS sequence"/>
</dbReference>
<dbReference type="AlphaFoldDB" id="A0A0V1HYH6"/>
<name>A0A0V1HYH6_9BILA</name>
<gene>
    <name evidence="1" type="ORF">T11_768</name>
</gene>
<evidence type="ECO:0000313" key="2">
    <source>
        <dbReference type="Proteomes" id="UP000055024"/>
    </source>
</evidence>
<comment type="caution">
    <text evidence="1">The sequence shown here is derived from an EMBL/GenBank/DDBJ whole genome shotgun (WGS) entry which is preliminary data.</text>
</comment>
<sequence length="166" mass="19403">MDTKPMAILIYFRFQHSEIRNEERCGYVHCTCQIVSDRLIPVLPIFGSQSFSRKFRNFEIRNEERCGYVHCTCQIVSDRLIPVLPIFGSQSFSRKFRNFPLKLALPMLMHTVAASFFKISREIGNQERRGYVHCTWKIVSDGLIPILANFGSQSFSRKSRNFIDNR</sequence>
<accession>A0A0V1HYH6</accession>
<organism evidence="1 2">
    <name type="scientific">Trichinella zimbabwensis</name>
    <dbReference type="NCBI Taxonomy" id="268475"/>
    <lineage>
        <taxon>Eukaryota</taxon>
        <taxon>Metazoa</taxon>
        <taxon>Ecdysozoa</taxon>
        <taxon>Nematoda</taxon>
        <taxon>Enoplea</taxon>
        <taxon>Dorylaimia</taxon>
        <taxon>Trichinellida</taxon>
        <taxon>Trichinellidae</taxon>
        <taxon>Trichinella</taxon>
    </lineage>
</organism>
<proteinExistence type="predicted"/>
<dbReference type="EMBL" id="JYDP01000017">
    <property type="protein sequence ID" value="KRZ15521.1"/>
    <property type="molecule type" value="Genomic_DNA"/>
</dbReference>
<protein>
    <submittedName>
        <fullName evidence="1">Uncharacterized protein</fullName>
    </submittedName>
</protein>